<comment type="caution">
    <text evidence="13">The sequence shown here is derived from an EMBL/GenBank/DDBJ whole genome shotgun (WGS) entry which is preliminary data.</text>
</comment>
<sequence length="1004" mass="110352">MKLKFTWMLTLFLALVQFSFAQEKNISGTVSDESGMPLPGVAVLVKGTSTGTQTDFDGKYTLKAMSGQTLVFSYLGMKSVERTVGSATTINVTLQEDAQALEEVVVLGYSVKSVSEVTGSSVQVSGDQIASVPVVSVDQALQGKVAGLNISMASGTPGSVQDIRIRGVGSINAGNDPLYVIDGVPVNNSNFSGSSAVSSFSALASLNSSDIESITVLKDASATSAYGARGSNGVIVITTKKGKSGKVSFTANSLVGFQNNAVEGRKPLTATQRMELLTDAFRNSRGYDNATAYAYALASTGWDEETDFNWGNAVKNKDAVMQNYDISASGGDENSSFYASLGYNATEATVIASDFERISGSFNFNRKFSDKFDFSTSMNVSNVTQNGILEQAAYFSNPHLVRFFMPPIESAYNADGSYNLNTSVFNPLYQETVDITENNLTRALNNTSLVWKINDRFRFKSVIGLDYTIASYHEYRNRYHGDSDGAVGGSVQNSVNRNFNYVTQNSLAYNFKVAQHSFDVQGLVEYQKNRRNFLTGFGQNLPADGLYYLDTAPGSQAVGGFFDDWSSISYLGMLNYNFDGKYVLDATFRREGSSRFAASNRFGSFWSLGAAWNIHREAFLSGNEIVNQLRLRASIGESGNSQIDINRFQNLLSYDANYNGLGAVYPSQYGNENLSWEMNKNYDLGFDFGLFENRVSGSFAYFNKKTYDLLQTVPLSYTSGHAGQVYNAGTVVNKGIEIELSADIIRGKDFSWSISGNYATVENEVIALAKDSDGEDINIITGTRAVEVGQPIYAWRMRKWAGVDPQTGRPQWYLNGKDGELTTNYFSAKEEYQGGSAMPTFTGGLSTNLEFKGFFLNASVYFAGGHKVFEDWAFYTQHSGVYTTLYYNGVQDMMSRWQKPGDVTDYPRMVYNATGDNASRTSTRFLYDGDYIRLKDITLGYNIPNRFVEKTGLEGIRVSLRGANLLTWVKDEGLKYDPEVRADGFTMLTTPPTKSVSFNVNLKF</sequence>
<feature type="domain" description="TonB-dependent receptor plug" evidence="12">
    <location>
        <begin position="115"/>
        <end position="234"/>
    </location>
</feature>
<dbReference type="InterPro" id="IPR039426">
    <property type="entry name" value="TonB-dep_rcpt-like"/>
</dbReference>
<evidence type="ECO:0000313" key="14">
    <source>
        <dbReference type="Proteomes" id="UP000005938"/>
    </source>
</evidence>
<dbReference type="InterPro" id="IPR012910">
    <property type="entry name" value="Plug_dom"/>
</dbReference>
<dbReference type="EMBL" id="AJJU01000003">
    <property type="protein sequence ID" value="EID76190.1"/>
    <property type="molecule type" value="Genomic_DNA"/>
</dbReference>
<keyword evidence="3 8" id="KW-1134">Transmembrane beta strand</keyword>
<feature type="chain" id="PRO_5003635508" evidence="10">
    <location>
        <begin position="22"/>
        <end position="1004"/>
    </location>
</feature>
<feature type="signal peptide" evidence="10">
    <location>
        <begin position="1"/>
        <end position="21"/>
    </location>
</feature>
<evidence type="ECO:0000313" key="13">
    <source>
        <dbReference type="EMBL" id="EID76190.1"/>
    </source>
</evidence>
<comment type="similarity">
    <text evidence="8 9">Belongs to the TonB-dependent receptor family.</text>
</comment>
<keyword evidence="6 8" id="KW-0472">Membrane</keyword>
<protein>
    <submittedName>
        <fullName evidence="13">TonB-dependent receptor plug</fullName>
    </submittedName>
</protein>
<dbReference type="SUPFAM" id="SSF56935">
    <property type="entry name" value="Porins"/>
    <property type="match status" value="1"/>
</dbReference>
<keyword evidence="14" id="KW-1185">Reference proteome</keyword>
<dbReference type="InterPro" id="IPR023997">
    <property type="entry name" value="TonB-dep_OMP_SusC/RagA_CS"/>
</dbReference>
<dbReference type="AlphaFoldDB" id="I0WIH4"/>
<dbReference type="Pfam" id="PF00593">
    <property type="entry name" value="TonB_dep_Rec_b-barrel"/>
    <property type="match status" value="1"/>
</dbReference>
<dbReference type="OrthoDB" id="9768177at2"/>
<name>I0WIH4_9FLAO</name>
<dbReference type="NCBIfam" id="TIGR04057">
    <property type="entry name" value="SusC_RagA_signa"/>
    <property type="match status" value="1"/>
</dbReference>
<dbReference type="SUPFAM" id="SSF49464">
    <property type="entry name" value="Carboxypeptidase regulatory domain-like"/>
    <property type="match status" value="1"/>
</dbReference>
<evidence type="ECO:0000256" key="9">
    <source>
        <dbReference type="RuleBase" id="RU003357"/>
    </source>
</evidence>
<dbReference type="NCBIfam" id="TIGR04056">
    <property type="entry name" value="OMP_RagA_SusC"/>
    <property type="match status" value="1"/>
</dbReference>
<evidence type="ECO:0000256" key="8">
    <source>
        <dbReference type="PROSITE-ProRule" id="PRU01360"/>
    </source>
</evidence>
<proteinExistence type="inferred from homology"/>
<dbReference type="FunFam" id="2.60.40.1120:FF:000003">
    <property type="entry name" value="Outer membrane protein Omp121"/>
    <property type="match status" value="1"/>
</dbReference>
<dbReference type="Proteomes" id="UP000005938">
    <property type="component" value="Unassembled WGS sequence"/>
</dbReference>
<keyword evidence="5 9" id="KW-0798">TonB box</keyword>
<evidence type="ECO:0000256" key="6">
    <source>
        <dbReference type="ARBA" id="ARBA00023136"/>
    </source>
</evidence>
<evidence type="ECO:0000256" key="1">
    <source>
        <dbReference type="ARBA" id="ARBA00004571"/>
    </source>
</evidence>
<keyword evidence="4 8" id="KW-0812">Transmembrane</keyword>
<comment type="subcellular location">
    <subcellularLocation>
        <location evidence="1 8">Cell outer membrane</location>
        <topology evidence="1 8">Multi-pass membrane protein</topology>
    </subcellularLocation>
</comment>
<dbReference type="GO" id="GO:0009279">
    <property type="term" value="C:cell outer membrane"/>
    <property type="evidence" value="ECO:0007669"/>
    <property type="project" value="UniProtKB-SubCell"/>
</dbReference>
<evidence type="ECO:0000256" key="2">
    <source>
        <dbReference type="ARBA" id="ARBA00022448"/>
    </source>
</evidence>
<dbReference type="InterPro" id="IPR037066">
    <property type="entry name" value="Plug_dom_sf"/>
</dbReference>
<gene>
    <name evidence="13" type="ORF">W5A_04569</name>
</gene>
<dbReference type="InterPro" id="IPR023996">
    <property type="entry name" value="TonB-dep_OMP_SusC/RagA"/>
</dbReference>
<dbReference type="PROSITE" id="PS52016">
    <property type="entry name" value="TONB_DEPENDENT_REC_3"/>
    <property type="match status" value="1"/>
</dbReference>
<dbReference type="Pfam" id="PF13715">
    <property type="entry name" value="CarbopepD_reg_2"/>
    <property type="match status" value="1"/>
</dbReference>
<dbReference type="InterPro" id="IPR036942">
    <property type="entry name" value="Beta-barrel_TonB_sf"/>
</dbReference>
<evidence type="ECO:0000256" key="3">
    <source>
        <dbReference type="ARBA" id="ARBA00022452"/>
    </source>
</evidence>
<dbReference type="Gene3D" id="2.60.40.1120">
    <property type="entry name" value="Carboxypeptidase-like, regulatory domain"/>
    <property type="match status" value="1"/>
</dbReference>
<evidence type="ECO:0000256" key="4">
    <source>
        <dbReference type="ARBA" id="ARBA00022692"/>
    </source>
</evidence>
<reference evidence="13 14" key="1">
    <citation type="journal article" date="2012" name="J. Bacteriol.">
        <title>Genome Sequence of the Halotolerant Bacterium Imtechella halotolerans K1T.</title>
        <authorList>
            <person name="Kumar S."/>
            <person name="Vikram S."/>
            <person name="Subramanian S."/>
            <person name="Raghava G.P."/>
            <person name="Pinnaka A.K."/>
        </authorList>
    </citation>
    <scope>NUCLEOTIDE SEQUENCE [LARGE SCALE GENOMIC DNA]</scope>
    <source>
        <strain evidence="13 14">K1</strain>
    </source>
</reference>
<keyword evidence="2 8" id="KW-0813">Transport</keyword>
<keyword evidence="13" id="KW-0675">Receptor</keyword>
<dbReference type="InterPro" id="IPR000531">
    <property type="entry name" value="Beta-barrel_TonB"/>
</dbReference>
<evidence type="ECO:0000256" key="5">
    <source>
        <dbReference type="ARBA" id="ARBA00023077"/>
    </source>
</evidence>
<evidence type="ECO:0000256" key="7">
    <source>
        <dbReference type="ARBA" id="ARBA00023237"/>
    </source>
</evidence>
<dbReference type="STRING" id="946077.W5A_04569"/>
<dbReference type="PATRIC" id="fig|946077.3.peg.930"/>
<feature type="domain" description="TonB-dependent receptor-like beta-barrel" evidence="11">
    <location>
        <begin position="417"/>
        <end position="965"/>
    </location>
</feature>
<keyword evidence="7 8" id="KW-0998">Cell outer membrane</keyword>
<accession>I0WIH4</accession>
<dbReference type="Gene3D" id="2.40.170.20">
    <property type="entry name" value="TonB-dependent receptor, beta-barrel domain"/>
    <property type="match status" value="1"/>
</dbReference>
<dbReference type="RefSeq" id="WP_008237885.1">
    <property type="nucleotide sequence ID" value="NZ_AJJU01000003.1"/>
</dbReference>
<dbReference type="Gene3D" id="2.170.130.10">
    <property type="entry name" value="TonB-dependent receptor, plug domain"/>
    <property type="match status" value="1"/>
</dbReference>
<organism evidence="13 14">
    <name type="scientific">Imtechella halotolerans K1</name>
    <dbReference type="NCBI Taxonomy" id="946077"/>
    <lineage>
        <taxon>Bacteria</taxon>
        <taxon>Pseudomonadati</taxon>
        <taxon>Bacteroidota</taxon>
        <taxon>Flavobacteriia</taxon>
        <taxon>Flavobacteriales</taxon>
        <taxon>Flavobacteriaceae</taxon>
        <taxon>Imtechella</taxon>
    </lineage>
</organism>
<dbReference type="eggNOG" id="COG1629">
    <property type="taxonomic scope" value="Bacteria"/>
</dbReference>
<keyword evidence="10" id="KW-0732">Signal</keyword>
<evidence type="ECO:0000259" key="12">
    <source>
        <dbReference type="Pfam" id="PF07715"/>
    </source>
</evidence>
<dbReference type="Pfam" id="PF07715">
    <property type="entry name" value="Plug"/>
    <property type="match status" value="1"/>
</dbReference>
<dbReference type="InterPro" id="IPR008969">
    <property type="entry name" value="CarboxyPept-like_regulatory"/>
</dbReference>
<evidence type="ECO:0000256" key="10">
    <source>
        <dbReference type="SAM" id="SignalP"/>
    </source>
</evidence>
<evidence type="ECO:0000259" key="11">
    <source>
        <dbReference type="Pfam" id="PF00593"/>
    </source>
</evidence>